<dbReference type="OrthoDB" id="2310150at2759"/>
<feature type="domain" description="NADP-dependent oxidoreductase" evidence="2">
    <location>
        <begin position="96"/>
        <end position="410"/>
    </location>
</feature>
<dbReference type="Gene3D" id="3.20.20.100">
    <property type="entry name" value="NADP-dependent oxidoreductase domain"/>
    <property type="match status" value="1"/>
</dbReference>
<evidence type="ECO:0000259" key="2">
    <source>
        <dbReference type="Pfam" id="PF00248"/>
    </source>
</evidence>
<dbReference type="VEuPathDB" id="FungiDB:F503_00822"/>
<dbReference type="Pfam" id="PF00248">
    <property type="entry name" value="Aldo_ket_red"/>
    <property type="match status" value="1"/>
</dbReference>
<dbReference type="EMBL" id="KE148149">
    <property type="protein sequence ID" value="EPE08039.1"/>
    <property type="molecule type" value="Genomic_DNA"/>
</dbReference>
<dbReference type="eggNOG" id="ENOG502QU2T">
    <property type="taxonomic scope" value="Eukaryota"/>
</dbReference>
<keyword evidence="1" id="KW-0560">Oxidoreductase</keyword>
<evidence type="ECO:0000313" key="3">
    <source>
        <dbReference type="EMBL" id="EPE08039.1"/>
    </source>
</evidence>
<dbReference type="GO" id="GO:0016491">
    <property type="term" value="F:oxidoreductase activity"/>
    <property type="evidence" value="ECO:0007669"/>
    <property type="project" value="UniProtKB-KW"/>
</dbReference>
<dbReference type="PROSITE" id="PS00062">
    <property type="entry name" value="ALDOKETO_REDUCTASE_2"/>
    <property type="match status" value="1"/>
</dbReference>
<dbReference type="AlphaFoldDB" id="S3C3C9"/>
<evidence type="ECO:0000256" key="1">
    <source>
        <dbReference type="ARBA" id="ARBA00023002"/>
    </source>
</evidence>
<protein>
    <submittedName>
        <fullName evidence="3">Aldo keto reductase</fullName>
    </submittedName>
</protein>
<dbReference type="SUPFAM" id="SSF51430">
    <property type="entry name" value="NAD(P)-linked oxidoreductase"/>
    <property type="match status" value="1"/>
</dbReference>
<dbReference type="InterPro" id="IPR018170">
    <property type="entry name" value="Aldo/ket_reductase_CS"/>
</dbReference>
<dbReference type="PRINTS" id="PR00069">
    <property type="entry name" value="ALDKETRDTASE"/>
</dbReference>
<dbReference type="InterPro" id="IPR023210">
    <property type="entry name" value="NADP_OxRdtase_dom"/>
</dbReference>
<dbReference type="Proteomes" id="UP000016923">
    <property type="component" value="Unassembled WGS sequence"/>
</dbReference>
<reference evidence="3 4" key="1">
    <citation type="journal article" date="2013" name="BMC Genomics">
        <title>The genome and transcriptome of the pine saprophyte Ophiostoma piceae, and a comparison with the bark beetle-associated pine pathogen Grosmannia clavigera.</title>
        <authorList>
            <person name="Haridas S."/>
            <person name="Wang Y."/>
            <person name="Lim L."/>
            <person name="Massoumi Alamouti S."/>
            <person name="Jackman S."/>
            <person name="Docking R."/>
            <person name="Robertson G."/>
            <person name="Birol I."/>
            <person name="Bohlmann J."/>
            <person name="Breuil C."/>
        </authorList>
    </citation>
    <scope>NUCLEOTIDE SEQUENCE [LARGE SCALE GENOMIC DNA]</scope>
    <source>
        <strain evidence="3 4">UAMH 11346</strain>
    </source>
</reference>
<dbReference type="InterPro" id="IPR020471">
    <property type="entry name" value="AKR"/>
</dbReference>
<dbReference type="PANTHER" id="PTHR43364">
    <property type="entry name" value="NADH-SPECIFIC METHYLGLYOXAL REDUCTASE-RELATED"/>
    <property type="match status" value="1"/>
</dbReference>
<keyword evidence="4" id="KW-1185">Reference proteome</keyword>
<dbReference type="InterPro" id="IPR036812">
    <property type="entry name" value="NAD(P)_OxRdtase_dom_sf"/>
</dbReference>
<proteinExistence type="predicted"/>
<dbReference type="OMA" id="WNDAYFN"/>
<evidence type="ECO:0000313" key="4">
    <source>
        <dbReference type="Proteomes" id="UP000016923"/>
    </source>
</evidence>
<name>S3C3C9_OPHP1</name>
<organism evidence="3 4">
    <name type="scientific">Ophiostoma piceae (strain UAMH 11346)</name>
    <name type="common">Sap stain fungus</name>
    <dbReference type="NCBI Taxonomy" id="1262450"/>
    <lineage>
        <taxon>Eukaryota</taxon>
        <taxon>Fungi</taxon>
        <taxon>Dikarya</taxon>
        <taxon>Ascomycota</taxon>
        <taxon>Pezizomycotina</taxon>
        <taxon>Sordariomycetes</taxon>
        <taxon>Sordariomycetidae</taxon>
        <taxon>Ophiostomatales</taxon>
        <taxon>Ophiostomataceae</taxon>
        <taxon>Ophiostoma</taxon>
    </lineage>
</organism>
<accession>S3C3C9</accession>
<dbReference type="STRING" id="1262450.S3C3C9"/>
<gene>
    <name evidence="3" type="ORF">F503_00822</name>
</gene>
<dbReference type="InterPro" id="IPR050523">
    <property type="entry name" value="AKR_Detox_Biosynth"/>
</dbReference>
<dbReference type="CDD" id="cd19075">
    <property type="entry name" value="AKR_AKR7A1-5"/>
    <property type="match status" value="1"/>
</dbReference>
<sequence>MPPAWPKAHNRRASPTPHCDHTITARLIRSWQECRPVSDRGTPIRVALPLLARGIYIAPFFILYRPLELLAQVARTSPHVQSPHIHHTTMATTKLKIVFGAMTFGRPDVEQTRVHDLKDAAAILDVFQKHGHDEVDTARTYGNGSSEEYLGQLDLPKRGITLDTKLAPGSKPGGKAYTHRPEDLKPALLDSLKALNTDKVDLWYLHVPDRSVPYEDTLREVNNLYEQGYFKRLGISNYAAWEVAQITEICIRNNWKRPDVYQGVYNALHRAAEPELFPCLRHYGISFYEYNPLAGGLLTDRYERTTADKDVEPGSRFDPTKDQGANYRTRYWKDEWFDALDIVRPAVKAAGIKTTAEAALRWVVHHGVLDSKYGDAVIIGATSAAQLEDNLTSLEQGPLPDEVAKAFDDAWPIFKPVCKPYYRV</sequence>
<dbReference type="HOGENOM" id="CLU_023205_1_1_1"/>
<dbReference type="PANTHER" id="PTHR43364:SF4">
    <property type="entry name" value="NAD(P)-LINKED OXIDOREDUCTASE SUPERFAMILY PROTEIN"/>
    <property type="match status" value="1"/>
</dbReference>